<accession>A0A4S1CAY2</accession>
<protein>
    <recommendedName>
        <fullName evidence="2">Haem-binding uptake Tiki superfamily ChaN domain-containing protein</fullName>
    </recommendedName>
</protein>
<dbReference type="SUPFAM" id="SSF159501">
    <property type="entry name" value="EreA/ChaN-like"/>
    <property type="match status" value="1"/>
</dbReference>
<dbReference type="EMBL" id="SRSC01000004">
    <property type="protein sequence ID" value="TGU70479.1"/>
    <property type="molecule type" value="Genomic_DNA"/>
</dbReference>
<dbReference type="InterPro" id="IPR007314">
    <property type="entry name" value="Cofac_haem-bd_dom"/>
</dbReference>
<evidence type="ECO:0000313" key="4">
    <source>
        <dbReference type="EMBL" id="TGU72899.1"/>
    </source>
</evidence>
<feature type="domain" description="Haem-binding uptake Tiki superfamily ChaN" evidence="2">
    <location>
        <begin position="41"/>
        <end position="247"/>
    </location>
</feature>
<dbReference type="CDD" id="cd14727">
    <property type="entry name" value="ChanN-like"/>
    <property type="match status" value="1"/>
</dbReference>
<dbReference type="RefSeq" id="WP_135870366.1">
    <property type="nucleotide sequence ID" value="NZ_SRSC01000002.1"/>
</dbReference>
<evidence type="ECO:0000313" key="3">
    <source>
        <dbReference type="EMBL" id="TGU70479.1"/>
    </source>
</evidence>
<evidence type="ECO:0000259" key="2">
    <source>
        <dbReference type="Pfam" id="PF04187"/>
    </source>
</evidence>
<keyword evidence="5" id="KW-1185">Reference proteome</keyword>
<dbReference type="EMBL" id="SRSC01000002">
    <property type="protein sequence ID" value="TGU72899.1"/>
    <property type="molecule type" value="Genomic_DNA"/>
</dbReference>
<organism evidence="3 5">
    <name type="scientific">Geomonas terrae</name>
    <dbReference type="NCBI Taxonomy" id="2562681"/>
    <lineage>
        <taxon>Bacteria</taxon>
        <taxon>Pseudomonadati</taxon>
        <taxon>Thermodesulfobacteriota</taxon>
        <taxon>Desulfuromonadia</taxon>
        <taxon>Geobacterales</taxon>
        <taxon>Geobacteraceae</taxon>
        <taxon>Geomonas</taxon>
    </lineage>
</organism>
<evidence type="ECO:0000313" key="5">
    <source>
        <dbReference type="Proteomes" id="UP000306416"/>
    </source>
</evidence>
<keyword evidence="1" id="KW-0732">Signal</keyword>
<comment type="caution">
    <text evidence="3">The sequence shown here is derived from an EMBL/GenBank/DDBJ whole genome shotgun (WGS) entry which is preliminary data.</text>
</comment>
<gene>
    <name evidence="4" type="ORF">E4633_11470</name>
    <name evidence="3" type="ORF">E4633_15860</name>
</gene>
<feature type="chain" id="PRO_5044609013" description="Haem-binding uptake Tiki superfamily ChaN domain-containing protein" evidence="1">
    <location>
        <begin position="20"/>
        <end position="285"/>
    </location>
</feature>
<dbReference type="Pfam" id="PF04187">
    <property type="entry name" value="Cofac_haem_bdg"/>
    <property type="match status" value="1"/>
</dbReference>
<proteinExistence type="predicted"/>
<reference evidence="3 5" key="1">
    <citation type="submission" date="2019-04" db="EMBL/GenBank/DDBJ databases">
        <title>Geobacter oryzae sp. nov., ferric-reducing bacteria isolated from paddy soil.</title>
        <authorList>
            <person name="Xu Z."/>
            <person name="Masuda Y."/>
            <person name="Itoh H."/>
            <person name="Senoo K."/>
        </authorList>
    </citation>
    <scope>NUCLEOTIDE SEQUENCE [LARGE SCALE GENOMIC DNA]</scope>
    <source>
        <strain evidence="3 5">Red111</strain>
    </source>
</reference>
<dbReference type="Gene3D" id="3.40.50.11550">
    <property type="match status" value="1"/>
</dbReference>
<name>A0A4S1CAY2_9BACT</name>
<dbReference type="AlphaFoldDB" id="A0A4S1CAY2"/>
<feature type="signal peptide" evidence="1">
    <location>
        <begin position="1"/>
        <end position="19"/>
    </location>
</feature>
<evidence type="ECO:0000256" key="1">
    <source>
        <dbReference type="SAM" id="SignalP"/>
    </source>
</evidence>
<dbReference type="Proteomes" id="UP000306416">
    <property type="component" value="Unassembled WGS sequence"/>
</dbReference>
<sequence length="285" mass="31466">MSKLAACLLFIIVSLVLPAAAPAGENITRLSDGKQVAMRQVVAQAEKADLVLVGEVHDNKAHHALQLEVLRAMKKEGIPIAIGIEAMQSDSQGNLDAFIAGKMSEERFKQVFAQNWSYDWGLYRDIFVFAKENGIPMIALNLPKELVVKVSRRGYAALTDEEKKSLPQGTMCDLNNPHTEFLKKSFGEVFKHVTNGRVFEYFCEAQTLRNSGMATNIRAYLKKAPKTKVVAFTGIWHAVKNAIPEQLSRNGSPLASLVIMPEINEFKGGEASPEVIDYLVSFTSP</sequence>